<organism evidence="2">
    <name type="scientific">hydrothermal vent metagenome</name>
    <dbReference type="NCBI Taxonomy" id="652676"/>
    <lineage>
        <taxon>unclassified sequences</taxon>
        <taxon>metagenomes</taxon>
        <taxon>ecological metagenomes</taxon>
    </lineage>
</organism>
<accession>A0A3B0RGK3</accession>
<dbReference type="SUPFAM" id="SSF47240">
    <property type="entry name" value="Ferritin-like"/>
    <property type="match status" value="1"/>
</dbReference>
<feature type="domain" description="Rubrerythrin diiron-binding" evidence="1">
    <location>
        <begin position="9"/>
        <end position="154"/>
    </location>
</feature>
<dbReference type="Pfam" id="PF02915">
    <property type="entry name" value="Rubrerythrin"/>
    <property type="match status" value="1"/>
</dbReference>
<dbReference type="EMBL" id="UOEA01000050">
    <property type="protein sequence ID" value="VAV83773.1"/>
    <property type="molecule type" value="Genomic_DNA"/>
</dbReference>
<protein>
    <recommendedName>
        <fullName evidence="1">Rubrerythrin diiron-binding domain-containing protein</fullName>
    </recommendedName>
</protein>
<sequence>MFEQFEEQEAVKKSAMIEKNGFAFYSQLIEKFNDAKIIEVLKKLRDDEKKHLHTIENRYFKEVGFGDTITEEEVEVELYVENKGVPDLFTRNIDMKKLIASIDNPQQALELAMDTERHSVVFFENLAKEASTEEVRHIYTALANEEKGHVEQIRVILASL</sequence>
<dbReference type="InterPro" id="IPR009078">
    <property type="entry name" value="Ferritin-like_SF"/>
</dbReference>
<evidence type="ECO:0000313" key="2">
    <source>
        <dbReference type="EMBL" id="VAV83773.1"/>
    </source>
</evidence>
<dbReference type="GO" id="GO:0016491">
    <property type="term" value="F:oxidoreductase activity"/>
    <property type="evidence" value="ECO:0007669"/>
    <property type="project" value="InterPro"/>
</dbReference>
<dbReference type="PANTHER" id="PTHR33531">
    <property type="entry name" value="RUBRERYTHRIN SUBFAMILY"/>
    <property type="match status" value="1"/>
</dbReference>
<dbReference type="PANTHER" id="PTHR33531:SF10">
    <property type="entry name" value="BLR7895 PROTEIN"/>
    <property type="match status" value="1"/>
</dbReference>
<dbReference type="InterPro" id="IPR012347">
    <property type="entry name" value="Ferritin-like"/>
</dbReference>
<name>A0A3B0RGK3_9ZZZZ</name>
<dbReference type="InterPro" id="IPR003251">
    <property type="entry name" value="Rr_diiron-bd_dom"/>
</dbReference>
<evidence type="ECO:0000259" key="1">
    <source>
        <dbReference type="Pfam" id="PF02915"/>
    </source>
</evidence>
<dbReference type="Gene3D" id="1.20.1260.10">
    <property type="match status" value="1"/>
</dbReference>
<dbReference type="GO" id="GO:0046872">
    <property type="term" value="F:metal ion binding"/>
    <property type="evidence" value="ECO:0007669"/>
    <property type="project" value="InterPro"/>
</dbReference>
<dbReference type="AlphaFoldDB" id="A0A3B0RGK3"/>
<dbReference type="Gene3D" id="1.20.5.420">
    <property type="entry name" value="Immunoglobulin FC, subunit C"/>
    <property type="match status" value="1"/>
</dbReference>
<reference evidence="2" key="1">
    <citation type="submission" date="2018-06" db="EMBL/GenBank/DDBJ databases">
        <authorList>
            <person name="Zhirakovskaya E."/>
        </authorList>
    </citation>
    <scope>NUCLEOTIDE SEQUENCE</scope>
</reference>
<gene>
    <name evidence="2" type="ORF">MNBD_DELTA01-545</name>
</gene>
<dbReference type="CDD" id="cd01045">
    <property type="entry name" value="Ferritin_like_AB"/>
    <property type="match status" value="1"/>
</dbReference>
<proteinExistence type="predicted"/>